<sequence length="82" mass="9486">MWMPYLPEHVQRDTLDCLLADKAGDWYGKRSLGSEVYKSVHPYKLNIRFPEKGTYKYYVVQGMRDTMLTGITGVGIKIIEVN</sequence>
<name>W7YEC6_9BACT</name>
<organism evidence="1 2">
    <name type="scientific">Saccharicrinis fermentans DSM 9555 = JCM 21142</name>
    <dbReference type="NCBI Taxonomy" id="869213"/>
    <lineage>
        <taxon>Bacteria</taxon>
        <taxon>Pseudomonadati</taxon>
        <taxon>Bacteroidota</taxon>
        <taxon>Bacteroidia</taxon>
        <taxon>Marinilabiliales</taxon>
        <taxon>Marinilabiliaceae</taxon>
        <taxon>Saccharicrinis</taxon>
    </lineage>
</organism>
<gene>
    <name evidence="1" type="ORF">JCM21142_41461</name>
</gene>
<evidence type="ECO:0000313" key="2">
    <source>
        <dbReference type="Proteomes" id="UP000019402"/>
    </source>
</evidence>
<dbReference type="Proteomes" id="UP000019402">
    <property type="component" value="Unassembled WGS sequence"/>
</dbReference>
<dbReference type="AlphaFoldDB" id="W7YEC6"/>
<comment type="caution">
    <text evidence="1">The sequence shown here is derived from an EMBL/GenBank/DDBJ whole genome shotgun (WGS) entry which is preliminary data.</text>
</comment>
<evidence type="ECO:0000313" key="1">
    <source>
        <dbReference type="EMBL" id="GAF02816.1"/>
    </source>
</evidence>
<keyword evidence="2" id="KW-1185">Reference proteome</keyword>
<dbReference type="Pfam" id="PF14109">
    <property type="entry name" value="GldH_lipo"/>
    <property type="match status" value="1"/>
</dbReference>
<keyword evidence="1" id="KW-0449">Lipoprotein</keyword>
<reference evidence="1 2" key="1">
    <citation type="journal article" date="2014" name="Genome Announc.">
        <title>Draft Genome Sequence of Cytophaga fermentans JCM 21142T, a Facultative Anaerobe Isolated from Marine Mud.</title>
        <authorList>
            <person name="Starns D."/>
            <person name="Oshima K."/>
            <person name="Suda W."/>
            <person name="Iino T."/>
            <person name="Yuki M."/>
            <person name="Inoue J."/>
            <person name="Kitamura K."/>
            <person name="Iida T."/>
            <person name="Darby A."/>
            <person name="Hattori M."/>
            <person name="Ohkuma M."/>
        </authorList>
    </citation>
    <scope>NUCLEOTIDE SEQUENCE [LARGE SCALE GENOMIC DNA]</scope>
    <source>
        <strain evidence="1 2">JCM 21142</strain>
    </source>
</reference>
<accession>W7YEC6</accession>
<dbReference type="EMBL" id="BAMD01000014">
    <property type="protein sequence ID" value="GAF02816.1"/>
    <property type="molecule type" value="Genomic_DNA"/>
</dbReference>
<dbReference type="InterPro" id="IPR020018">
    <property type="entry name" value="Motility-assoc_lipoprot_GldH"/>
</dbReference>
<proteinExistence type="predicted"/>
<protein>
    <submittedName>
        <fullName evidence="1">Gliding motility-associated lipoprotein GldH</fullName>
    </submittedName>
</protein>